<feature type="domain" description="TonB-dependent receptor-like beta-barrel" evidence="10">
    <location>
        <begin position="409"/>
        <end position="958"/>
    </location>
</feature>
<dbReference type="Gene3D" id="2.170.130.10">
    <property type="entry name" value="TonB-dependent receptor, plug domain"/>
    <property type="match status" value="1"/>
</dbReference>
<dbReference type="Gene3D" id="2.40.170.20">
    <property type="entry name" value="TonB-dependent receptor, beta-barrel domain"/>
    <property type="match status" value="1"/>
</dbReference>
<evidence type="ECO:0000256" key="9">
    <source>
        <dbReference type="RuleBase" id="RU003357"/>
    </source>
</evidence>
<dbReference type="OrthoDB" id="7051241at2"/>
<protein>
    <submittedName>
        <fullName evidence="12">TonB-dependent receptor</fullName>
    </submittedName>
</protein>
<evidence type="ECO:0000313" key="12">
    <source>
        <dbReference type="EMBL" id="PVM82924.1"/>
    </source>
</evidence>
<evidence type="ECO:0000256" key="8">
    <source>
        <dbReference type="PROSITE-ProRule" id="PRU01360"/>
    </source>
</evidence>
<evidence type="ECO:0000256" key="3">
    <source>
        <dbReference type="ARBA" id="ARBA00022452"/>
    </source>
</evidence>
<evidence type="ECO:0000256" key="5">
    <source>
        <dbReference type="ARBA" id="ARBA00023077"/>
    </source>
</evidence>
<evidence type="ECO:0000256" key="2">
    <source>
        <dbReference type="ARBA" id="ARBA00022448"/>
    </source>
</evidence>
<dbReference type="Pfam" id="PF07715">
    <property type="entry name" value="Plug"/>
    <property type="match status" value="1"/>
</dbReference>
<dbReference type="PANTHER" id="PTHR47234:SF2">
    <property type="entry name" value="TONB-DEPENDENT RECEPTOR"/>
    <property type="match status" value="1"/>
</dbReference>
<evidence type="ECO:0000256" key="6">
    <source>
        <dbReference type="ARBA" id="ARBA00023136"/>
    </source>
</evidence>
<evidence type="ECO:0000256" key="4">
    <source>
        <dbReference type="ARBA" id="ARBA00022692"/>
    </source>
</evidence>
<keyword evidence="5 9" id="KW-0798">TonB box</keyword>
<dbReference type="Proteomes" id="UP000245073">
    <property type="component" value="Unassembled WGS sequence"/>
</dbReference>
<dbReference type="InterPro" id="IPR039426">
    <property type="entry name" value="TonB-dep_rcpt-like"/>
</dbReference>
<evidence type="ECO:0000259" key="11">
    <source>
        <dbReference type="Pfam" id="PF07715"/>
    </source>
</evidence>
<evidence type="ECO:0000256" key="7">
    <source>
        <dbReference type="ARBA" id="ARBA00023237"/>
    </source>
</evidence>
<dbReference type="InterPro" id="IPR037066">
    <property type="entry name" value="Plug_dom_sf"/>
</dbReference>
<dbReference type="PROSITE" id="PS52016">
    <property type="entry name" value="TONB_DEPENDENT_REC_3"/>
    <property type="match status" value="1"/>
</dbReference>
<dbReference type="Pfam" id="PF00593">
    <property type="entry name" value="TonB_dep_Rec_b-barrel"/>
    <property type="match status" value="1"/>
</dbReference>
<dbReference type="SUPFAM" id="SSF56935">
    <property type="entry name" value="Porins"/>
    <property type="match status" value="1"/>
</dbReference>
<comment type="subcellular location">
    <subcellularLocation>
        <location evidence="1 8">Cell outer membrane</location>
        <topology evidence="1 8">Multi-pass membrane protein</topology>
    </subcellularLocation>
</comment>
<dbReference type="GO" id="GO:0009279">
    <property type="term" value="C:cell outer membrane"/>
    <property type="evidence" value="ECO:0007669"/>
    <property type="project" value="UniProtKB-SubCell"/>
</dbReference>
<organism evidence="12 13">
    <name type="scientific">Caulobacter endophyticus</name>
    <dbReference type="NCBI Taxonomy" id="2172652"/>
    <lineage>
        <taxon>Bacteria</taxon>
        <taxon>Pseudomonadati</taxon>
        <taxon>Pseudomonadota</taxon>
        <taxon>Alphaproteobacteria</taxon>
        <taxon>Caulobacterales</taxon>
        <taxon>Caulobacteraceae</taxon>
        <taxon>Caulobacter</taxon>
    </lineage>
</organism>
<feature type="domain" description="TonB-dependent receptor plug" evidence="11">
    <location>
        <begin position="86"/>
        <end position="193"/>
    </location>
</feature>
<comment type="caution">
    <text evidence="12">The sequence shown here is derived from an EMBL/GenBank/DDBJ whole genome shotgun (WGS) entry which is preliminary data.</text>
</comment>
<reference evidence="12 13" key="1">
    <citation type="submission" date="2018-04" db="EMBL/GenBank/DDBJ databases">
        <title>The genome sequence of Caulobacter sp. 744.</title>
        <authorList>
            <person name="Gao J."/>
            <person name="Sun J."/>
        </authorList>
    </citation>
    <scope>NUCLEOTIDE SEQUENCE [LARGE SCALE GENOMIC DNA]</scope>
    <source>
        <strain evidence="12 13">774</strain>
    </source>
</reference>
<evidence type="ECO:0000259" key="10">
    <source>
        <dbReference type="Pfam" id="PF00593"/>
    </source>
</evidence>
<dbReference type="EMBL" id="QDKQ01000071">
    <property type="protein sequence ID" value="PVM82924.1"/>
    <property type="molecule type" value="Genomic_DNA"/>
</dbReference>
<dbReference type="AlphaFoldDB" id="A0A2T9JGU4"/>
<keyword evidence="2 8" id="KW-0813">Transport</keyword>
<dbReference type="PANTHER" id="PTHR47234">
    <property type="match status" value="1"/>
</dbReference>
<sequence>MAASNRECRGEEQSGLLSNKKWGSLVSNKRNMLVATISLAAMSTGFSSIAMAQEANSESVSSAGQVLVEEVIVTGTLIRNPNLQKSTPVAVIGAGEIAMRQSNVAEEVLRTLPGAVPGVGSNVSFGSRGAATVNLRGLGANRNVVMLDGSRIVPTDLNGFADLNNIPLALVDRVDVLTGGASTTYGADAVSGVVNFITKRDFSGAQITASHQVTEQGDAKVWRIDGVVGGNFDDGRGNAVLGLGYQKSDALFQDQRDFARININSVTGATSGSTFTAPGAFSLPGLGTRQINPTTGAFSTAPAPEGLARTLFNVNPYQLFQTPLKRFNAFGAARYKANDALEIYGQSLFSKNIVTLQLAPSGLQGETYTIPYSNPYLPAAARSQFCAANGLSTAQCAAAAVATSPSDPNYRTFNTTGVRRFSEGGPRGTEITTTYFQLKGGVRGAITDNLSYDVYGTYGESEVISRNSDLPRFSLVQQALLATNANTCLTNTNGCVPLNVFGAEGSITKEMLAFLNTTTEQRTKTSLLTLNGVVNGDLGFSSPLAENPVAIAVGAEYRKYVASTDADSLSKMSGEILGQNVTVPVRGEYDVTDLFGELIAPLVEDRRFVRSLTLETGVRYSDYSTAGKNWTWKAGGSWEPVSGVKFRGNYQSASRAPSISELFSATATTTGQLVVDPCQLALPVNNAALRAICLAQGAPESQIGSINPPAAGSVNVTSGGNPDLGVEHAKTYTLGVVLQPRAIPGLTVTVDYYDIRITDAITSPTIGDAVDACFGSVNPSLAVTAACTAIRRNPLTGQLSGPVSNTAGLPLRLSNLGVIETDGVDLTVNYRHDLGFGRLDVGFNGNWTHASKFQATPTSVNRECVGYYSTNCNAFGFNATTNGAIQPKISWNQRTTLTVGMYEASLLWRYIDEVKYEPLGSTAVLPQFARIKAANYFDLTGKANLPNDVTLTLGIQNLFDRQPPIVGANAGPSSFNAGNTYPSTYDVLGRRYAVSATLRF</sequence>
<keyword evidence="4 8" id="KW-0812">Transmembrane</keyword>
<proteinExistence type="inferred from homology"/>
<keyword evidence="6 8" id="KW-0472">Membrane</keyword>
<evidence type="ECO:0000313" key="13">
    <source>
        <dbReference type="Proteomes" id="UP000245073"/>
    </source>
</evidence>
<keyword evidence="3 8" id="KW-1134">Transmembrane beta strand</keyword>
<accession>A0A2T9JGU4</accession>
<keyword evidence="12" id="KW-0675">Receptor</keyword>
<dbReference type="InterPro" id="IPR036942">
    <property type="entry name" value="Beta-barrel_TonB_sf"/>
</dbReference>
<keyword evidence="7 8" id="KW-0998">Cell outer membrane</keyword>
<keyword evidence="13" id="KW-1185">Reference proteome</keyword>
<name>A0A2T9JGU4_9CAUL</name>
<comment type="similarity">
    <text evidence="8 9">Belongs to the TonB-dependent receptor family.</text>
</comment>
<gene>
    <name evidence="12" type="ORF">DDF67_21800</name>
</gene>
<dbReference type="InterPro" id="IPR012910">
    <property type="entry name" value="Plug_dom"/>
</dbReference>
<dbReference type="InterPro" id="IPR000531">
    <property type="entry name" value="Beta-barrel_TonB"/>
</dbReference>
<evidence type="ECO:0000256" key="1">
    <source>
        <dbReference type="ARBA" id="ARBA00004571"/>
    </source>
</evidence>